<organism evidence="2 3">
    <name type="scientific">Electrophorus electricus</name>
    <name type="common">Electric eel</name>
    <name type="synonym">Gymnotus electricus</name>
    <dbReference type="NCBI Taxonomy" id="8005"/>
    <lineage>
        <taxon>Eukaryota</taxon>
        <taxon>Metazoa</taxon>
        <taxon>Chordata</taxon>
        <taxon>Craniata</taxon>
        <taxon>Vertebrata</taxon>
        <taxon>Euteleostomi</taxon>
        <taxon>Actinopterygii</taxon>
        <taxon>Neopterygii</taxon>
        <taxon>Teleostei</taxon>
        <taxon>Ostariophysi</taxon>
        <taxon>Gymnotiformes</taxon>
        <taxon>Gymnotoidei</taxon>
        <taxon>Gymnotidae</taxon>
        <taxon>Electrophorus</taxon>
    </lineage>
</organism>
<keyword evidence="1" id="KW-0732">Signal</keyword>
<dbReference type="SUPFAM" id="SSF47266">
    <property type="entry name" value="4-helical cytokines"/>
    <property type="match status" value="1"/>
</dbReference>
<protein>
    <recommendedName>
        <fullName evidence="4">Interleukin-6</fullName>
    </recommendedName>
</protein>
<dbReference type="Gene3D" id="1.20.1250.10">
    <property type="match status" value="1"/>
</dbReference>
<dbReference type="InterPro" id="IPR009079">
    <property type="entry name" value="4_helix_cytokine-like_core"/>
</dbReference>
<dbReference type="OMA" id="HNENSFE"/>
<evidence type="ECO:0008006" key="4">
    <source>
        <dbReference type="Google" id="ProtNLM"/>
    </source>
</evidence>
<reference evidence="2" key="5">
    <citation type="submission" date="2025-09" db="UniProtKB">
        <authorList>
            <consortium name="Ensembl"/>
        </authorList>
    </citation>
    <scope>IDENTIFICATION</scope>
</reference>
<evidence type="ECO:0000313" key="3">
    <source>
        <dbReference type="Proteomes" id="UP000314983"/>
    </source>
</evidence>
<dbReference type="AlphaFoldDB" id="A0A4W4FI48"/>
<feature type="signal peptide" evidence="1">
    <location>
        <begin position="1"/>
        <end position="24"/>
    </location>
</feature>
<evidence type="ECO:0000256" key="1">
    <source>
        <dbReference type="SAM" id="SignalP"/>
    </source>
</evidence>
<reference evidence="3" key="1">
    <citation type="journal article" date="2014" name="Science">
        <title>Nonhuman genetics. Genomic basis for the convergent evolution of electric organs.</title>
        <authorList>
            <person name="Gallant J.R."/>
            <person name="Traeger L.L."/>
            <person name="Volkening J.D."/>
            <person name="Moffett H."/>
            <person name="Chen P.H."/>
            <person name="Novina C.D."/>
            <person name="Phillips G.N.Jr."/>
            <person name="Anand R."/>
            <person name="Wells G.B."/>
            <person name="Pinch M."/>
            <person name="Guth R."/>
            <person name="Unguez G.A."/>
            <person name="Albert J.S."/>
            <person name="Zakon H.H."/>
            <person name="Samanta M.P."/>
            <person name="Sussman M.R."/>
        </authorList>
    </citation>
    <scope>NUCLEOTIDE SEQUENCE [LARGE SCALE GENOMIC DNA]</scope>
</reference>
<feature type="chain" id="PRO_5044234308" description="Interleukin-6" evidence="1">
    <location>
        <begin position="25"/>
        <end position="149"/>
    </location>
</feature>
<reference evidence="2" key="3">
    <citation type="submission" date="2020-05" db="EMBL/GenBank/DDBJ databases">
        <title>Electrophorus electricus (electric eel) genome, fEleEle1, primary haplotype.</title>
        <authorList>
            <person name="Myers G."/>
            <person name="Meyer A."/>
            <person name="Fedrigo O."/>
            <person name="Formenti G."/>
            <person name="Rhie A."/>
            <person name="Tracey A."/>
            <person name="Sims Y."/>
            <person name="Jarvis E.D."/>
        </authorList>
    </citation>
    <scope>NUCLEOTIDE SEQUENCE [LARGE SCALE GENOMIC DNA]</scope>
</reference>
<dbReference type="GeneTree" id="ENSGT01150000290390"/>
<keyword evidence="3" id="KW-1185">Reference proteome</keyword>
<dbReference type="Ensembl" id="ENSEEET00000024056.2">
    <property type="protein sequence ID" value="ENSEEEP00000023788.2"/>
    <property type="gene ID" value="ENSEEEG00000011535.2"/>
</dbReference>
<reference evidence="2" key="4">
    <citation type="submission" date="2025-08" db="UniProtKB">
        <authorList>
            <consortium name="Ensembl"/>
        </authorList>
    </citation>
    <scope>IDENTIFICATION</scope>
</reference>
<proteinExistence type="predicted"/>
<sequence length="149" mass="17309">ARRVIWCYFQVCSLCRSLLHCVSSVPPSPTAARRSPVLFRGLNCTEQSAELYFKTRTLSVCVPQLSECSDTIDFTFDQDKCLLRVMGELRYYRATFKDYSDPDHILDLSVIRSIDDLMQTSMEQENSFEGRLKLCKTLKGFQRRPLIEY</sequence>
<accession>A0A4W4FI48</accession>
<reference evidence="3" key="2">
    <citation type="journal article" date="2017" name="Sci. Adv.">
        <title>A tail of two voltages: Proteomic comparison of the three electric organs of the electric eel.</title>
        <authorList>
            <person name="Traeger L.L."/>
            <person name="Sabat G."/>
            <person name="Barrett-Wilt G.A."/>
            <person name="Wells G.B."/>
            <person name="Sussman M.R."/>
        </authorList>
    </citation>
    <scope>NUCLEOTIDE SEQUENCE [LARGE SCALE GENOMIC DNA]</scope>
</reference>
<dbReference type="Proteomes" id="UP000314983">
    <property type="component" value="Chromosome 18"/>
</dbReference>
<evidence type="ECO:0000313" key="2">
    <source>
        <dbReference type="Ensembl" id="ENSEEEP00000023788.2"/>
    </source>
</evidence>
<name>A0A4W4FI48_ELEEL</name>